<dbReference type="Pfam" id="PF08588">
    <property type="entry name" value="Duc1"/>
    <property type="match status" value="1"/>
</dbReference>
<dbReference type="InterPro" id="IPR013897">
    <property type="entry name" value="Duc1"/>
</dbReference>
<feature type="region of interest" description="Disordered" evidence="1">
    <location>
        <begin position="717"/>
        <end position="741"/>
    </location>
</feature>
<keyword evidence="5" id="KW-1185">Reference proteome</keyword>
<dbReference type="EMBL" id="JAEHOE010000068">
    <property type="protein sequence ID" value="KAG2489884.1"/>
    <property type="molecule type" value="Genomic_DNA"/>
</dbReference>
<sequence>MSLTPSVLKLLAFGLVGCFLQQSLLLVILLALIQRLPTTTNNYNSTGDGSTGGGQAWLAVTAAVTAAGAGALTGLALALAAAAALAQGLKAAAAAERRTPHECEGEPGLSGSTAAAAAVVTAPAASLPSPPPDAPSPPPTPPLPARPAVAPAAFCETLAAALEGRAGAPAQPSLPLLARPHPRPAASSPDPAAVPCRRGGPSVHSGALSKAATPEPNSASGGASPFAIASSPSLPTSSSCLGLGRARPPVASHDPTLDGADSAASAGGGGSGSGGSSGSGSIKKRLQHVARALTAPLRRRRTKSSAVPLAAAPEQSLASVSAPPATLVASAAAAAAEENDVRRQASDKGTSTVEVRGPAAAEAAATARGRHSPASALAVTAKPWPPAPLHRLSAAGRAGDDAEAPPNAPSLDVPEAAAAGAEQHGSALTQALPPPATAAAATAAAATSAASAAATSAWCAAVPSPSDFAASPDAPLLLTTTFGEPSFAPVTSFTFTPPAAPPAVNSHVLPSTSASSGVQPNSTPQAAQQSDWQQAASLLLPRRVSANDPAVRLRVECGLFSGEALVLVQGLASTPRSLFQGRSRRSWVALQGRFKAPVRLDSLVTGQEFSRPFRRLPPAWMVEWGLLGLARKVSNGAASIGPMSAPSLLMPVIAAASVLNVSEPACMLYGSLIPPASPFSSRESWATPLALARNFAPAGSRPPLLEAQEDVRLFAPHLAAPPPHGSPGPSRPADAPTRKRHFSAARHREGLSYDTRHVWTFHFCQQFVDLSAYRLDFGCATYDLARHLDGQPLQFMTKDVDSGSYLFQVLAWHQRLLTEAAAAAGQGADDTA</sequence>
<feature type="region of interest" description="Disordered" evidence="1">
    <location>
        <begin position="504"/>
        <end position="530"/>
    </location>
</feature>
<feature type="transmembrane region" description="Helical" evidence="2">
    <location>
        <begin position="12"/>
        <end position="36"/>
    </location>
</feature>
<dbReference type="Proteomes" id="UP000612055">
    <property type="component" value="Unassembled WGS sequence"/>
</dbReference>
<evidence type="ECO:0000259" key="3">
    <source>
        <dbReference type="Pfam" id="PF08588"/>
    </source>
</evidence>
<feature type="domain" description="Domain of unknown function at the cortex 1" evidence="3">
    <location>
        <begin position="543"/>
        <end position="813"/>
    </location>
</feature>
<organism evidence="4 5">
    <name type="scientific">Edaphochlamys debaryana</name>
    <dbReference type="NCBI Taxonomy" id="47281"/>
    <lineage>
        <taxon>Eukaryota</taxon>
        <taxon>Viridiplantae</taxon>
        <taxon>Chlorophyta</taxon>
        <taxon>core chlorophytes</taxon>
        <taxon>Chlorophyceae</taxon>
        <taxon>CS clade</taxon>
        <taxon>Chlamydomonadales</taxon>
        <taxon>Chlamydomonadales incertae sedis</taxon>
        <taxon>Edaphochlamys</taxon>
    </lineage>
</organism>
<keyword evidence="2" id="KW-0472">Membrane</keyword>
<proteinExistence type="predicted"/>
<dbReference type="AlphaFoldDB" id="A0A835XUA6"/>
<evidence type="ECO:0000256" key="1">
    <source>
        <dbReference type="SAM" id="MobiDB-lite"/>
    </source>
</evidence>
<evidence type="ECO:0000256" key="2">
    <source>
        <dbReference type="SAM" id="Phobius"/>
    </source>
</evidence>
<feature type="compositionally biased region" description="Polar residues" evidence="1">
    <location>
        <begin position="508"/>
        <end position="524"/>
    </location>
</feature>
<feature type="compositionally biased region" description="Gly residues" evidence="1">
    <location>
        <begin position="266"/>
        <end position="278"/>
    </location>
</feature>
<name>A0A835XUA6_9CHLO</name>
<accession>A0A835XUA6</accession>
<dbReference type="PANTHER" id="PTHR34826:SF2">
    <property type="entry name" value="UPF0590 PROTEIN C409.17C"/>
    <property type="match status" value="1"/>
</dbReference>
<feature type="compositionally biased region" description="Low complexity" evidence="1">
    <location>
        <begin position="416"/>
        <end position="426"/>
    </location>
</feature>
<gene>
    <name evidence="4" type="ORF">HYH03_011686</name>
</gene>
<feature type="compositionally biased region" description="Low complexity" evidence="1">
    <location>
        <begin position="171"/>
        <end position="195"/>
    </location>
</feature>
<keyword evidence="2" id="KW-1133">Transmembrane helix</keyword>
<keyword evidence="2" id="KW-0812">Transmembrane</keyword>
<evidence type="ECO:0000313" key="5">
    <source>
        <dbReference type="Proteomes" id="UP000612055"/>
    </source>
</evidence>
<feature type="region of interest" description="Disordered" evidence="1">
    <location>
        <begin position="336"/>
        <end position="426"/>
    </location>
</feature>
<reference evidence="4" key="1">
    <citation type="journal article" date="2020" name="bioRxiv">
        <title>Comparative genomics of Chlamydomonas.</title>
        <authorList>
            <person name="Craig R.J."/>
            <person name="Hasan A.R."/>
            <person name="Ness R.W."/>
            <person name="Keightley P.D."/>
        </authorList>
    </citation>
    <scope>NUCLEOTIDE SEQUENCE</scope>
    <source>
        <strain evidence="4">CCAP 11/70</strain>
    </source>
</reference>
<feature type="region of interest" description="Disordered" evidence="1">
    <location>
        <begin position="237"/>
        <end position="322"/>
    </location>
</feature>
<feature type="compositionally biased region" description="Pro residues" evidence="1">
    <location>
        <begin position="719"/>
        <end position="730"/>
    </location>
</feature>
<feature type="compositionally biased region" description="Pro residues" evidence="1">
    <location>
        <begin position="128"/>
        <end position="145"/>
    </location>
</feature>
<feature type="transmembrane region" description="Helical" evidence="2">
    <location>
        <begin position="56"/>
        <end position="89"/>
    </location>
</feature>
<dbReference type="PANTHER" id="PTHR34826">
    <property type="entry name" value="UPF0590 PROTEIN C409.17C"/>
    <property type="match status" value="1"/>
</dbReference>
<comment type="caution">
    <text evidence="4">The sequence shown here is derived from an EMBL/GenBank/DDBJ whole genome shotgun (WGS) entry which is preliminary data.</text>
</comment>
<evidence type="ECO:0000313" key="4">
    <source>
        <dbReference type="EMBL" id="KAG2489884.1"/>
    </source>
</evidence>
<protein>
    <recommendedName>
        <fullName evidence="3">Domain of unknown function at the cortex 1 domain-containing protein</fullName>
    </recommendedName>
</protein>
<feature type="region of interest" description="Disordered" evidence="1">
    <location>
        <begin position="121"/>
        <end position="147"/>
    </location>
</feature>
<feature type="region of interest" description="Disordered" evidence="1">
    <location>
        <begin position="171"/>
        <end position="224"/>
    </location>
</feature>
<dbReference type="OrthoDB" id="42898at2759"/>